<organism evidence="1 2">
    <name type="scientific">Eumeta variegata</name>
    <name type="common">Bagworm moth</name>
    <name type="synonym">Eumeta japonica</name>
    <dbReference type="NCBI Taxonomy" id="151549"/>
    <lineage>
        <taxon>Eukaryota</taxon>
        <taxon>Metazoa</taxon>
        <taxon>Ecdysozoa</taxon>
        <taxon>Arthropoda</taxon>
        <taxon>Hexapoda</taxon>
        <taxon>Insecta</taxon>
        <taxon>Pterygota</taxon>
        <taxon>Neoptera</taxon>
        <taxon>Endopterygota</taxon>
        <taxon>Lepidoptera</taxon>
        <taxon>Glossata</taxon>
        <taxon>Ditrysia</taxon>
        <taxon>Tineoidea</taxon>
        <taxon>Psychidae</taxon>
        <taxon>Oiketicinae</taxon>
        <taxon>Eumeta</taxon>
    </lineage>
</organism>
<reference evidence="1 2" key="1">
    <citation type="journal article" date="2019" name="Commun. Biol.">
        <title>The bagworm genome reveals a unique fibroin gene that provides high tensile strength.</title>
        <authorList>
            <person name="Kono N."/>
            <person name="Nakamura H."/>
            <person name="Ohtoshi R."/>
            <person name="Tomita M."/>
            <person name="Numata K."/>
            <person name="Arakawa K."/>
        </authorList>
    </citation>
    <scope>NUCLEOTIDE SEQUENCE [LARGE SCALE GENOMIC DNA]</scope>
</reference>
<gene>
    <name evidence="1" type="ORF">EVAR_98741_1</name>
</gene>
<evidence type="ECO:0000313" key="1">
    <source>
        <dbReference type="EMBL" id="GBP79601.1"/>
    </source>
</evidence>
<dbReference type="EMBL" id="BGZK01001421">
    <property type="protein sequence ID" value="GBP79601.1"/>
    <property type="molecule type" value="Genomic_DNA"/>
</dbReference>
<dbReference type="AlphaFoldDB" id="A0A4C1YSZ7"/>
<proteinExistence type="predicted"/>
<name>A0A4C1YSZ7_EUMVA</name>
<protein>
    <submittedName>
        <fullName evidence="1">Uncharacterized protein</fullName>
    </submittedName>
</protein>
<dbReference type="Proteomes" id="UP000299102">
    <property type="component" value="Unassembled WGS sequence"/>
</dbReference>
<sequence>MCGRLVVVKDDFAARKLFELFQTLAKHVLTYHFAVNVVWFSNDTLLGTLRDSPRSGVSLTNYDLLDLPYETKTPLYIVKQEASLLQMARPVTFKKHFNDATRRCSSCTQCS</sequence>
<keyword evidence="2" id="KW-1185">Reference proteome</keyword>
<comment type="caution">
    <text evidence="1">The sequence shown here is derived from an EMBL/GenBank/DDBJ whole genome shotgun (WGS) entry which is preliminary data.</text>
</comment>
<evidence type="ECO:0000313" key="2">
    <source>
        <dbReference type="Proteomes" id="UP000299102"/>
    </source>
</evidence>
<accession>A0A4C1YSZ7</accession>